<dbReference type="SMR" id="A0A380AGQ9"/>
<dbReference type="InterPro" id="IPR013783">
    <property type="entry name" value="Ig-like_fold"/>
</dbReference>
<dbReference type="RefSeq" id="WP_115184206.1">
    <property type="nucleotide sequence ID" value="NZ_CAMKUF010000001.1"/>
</dbReference>
<gene>
    <name evidence="2" type="ORF">NCTC11544_04205</name>
</gene>
<evidence type="ECO:0000313" key="3">
    <source>
        <dbReference type="Proteomes" id="UP000255529"/>
    </source>
</evidence>
<organism evidence="2 3">
    <name type="scientific">Serratia quinivorans</name>
    <dbReference type="NCBI Taxonomy" id="137545"/>
    <lineage>
        <taxon>Bacteria</taxon>
        <taxon>Pseudomonadati</taxon>
        <taxon>Pseudomonadota</taxon>
        <taxon>Gammaproteobacteria</taxon>
        <taxon>Enterobacterales</taxon>
        <taxon>Yersiniaceae</taxon>
        <taxon>Serratia</taxon>
    </lineage>
</organism>
<dbReference type="PROSITE" id="PS50853">
    <property type="entry name" value="FN3"/>
    <property type="match status" value="1"/>
</dbReference>
<sequence length="1007" mass="110170">MGKVSGGGIFGAIITAVIVAAAVYFSGGTALAAMGWGAAAGAASLVSSSMMAQLPGGATGYGDSATSVSRSTSPATGMPIIYGGQFPDKDINGNGSFIQTGSIVPWFNIQDDSSQYLFTEHAISMGGVAKYINQIYIDDEPILTSPITTEGIVDKNTFNEKYRDILQLEVRFGGTYTNSKSLPKQYAGPKWNDTFLGNNVVSISTVIKKTQDSLENTVLVNDNYVMIVEMKGLEIIDLNDMVKRPSSNAPSQIYDYMTNSIYGMGLDPNLFDLPSFRSAAQYCVSNNLWSNGAVSYQESYKSNIEKILQTFAGIMYVHAGKIFMTLDIKSLPVASFDESTIFGTVSITTSGSTDYYNCIDASYKNPYSRYATDVMRIPSDISQDDVVRSDGRVIALARDYTWIYDQTQLSKLVNVELLKSRYSQNTISFVTSEGWDLKVWDVINIKVNEFGINGQYRVLSKDISTSQDSIGYCQLTCVEYNAAMYDGKDPGVWSPPGSITDNVLGVSPPTNLQVSKKGGVVNGQIVIMDWDASPDQYLRGYYIYYRETGTTAWSYVGSTSPYQTDYELFGLVADVKYDFAVAAYNNLGFLSNKLTVNGLVPDFNFTLPAPTGLTLVNAMDSATSSESSDFNIQWNDQSSLIINGKPMRDYLKYYEVTVYDSSNTKRKSYLVTGNTFSYTFAMNQGDYTGRQVTFGVKAQGFNAGTYSDETKFTVHNPQAPLLQGLSIKSGIGSLVFEWSDSNRPIDYAGIMFQVSASEDFSSGVLTFTTNAEFMYWASVPDGQYYIRAGQYDVFGSAGILWTVAVPYKQQTSVPHSQLNDDVIDWIIGSSEFGQVKQEIIDEAGYTGWTVSVNNNGYVSGIGLANSGTESVFTIIADRFSLISSGSAAESTKVYPFIVHGGTTYLQNAMIQNAAIGSLQLQDGAVNRLKIAQASIQEGHIIDGQITNAKIGNTIQSNNYVPNSQGWQINKDGTFYINGNSGGRMVINNNRIEVYDQNNVLRVRMGLW</sequence>
<feature type="domain" description="Fibronectin type-III" evidence="1">
    <location>
        <begin position="508"/>
        <end position="602"/>
    </location>
</feature>
<dbReference type="EMBL" id="UGYN01000002">
    <property type="protein sequence ID" value="SUI80771.1"/>
    <property type="molecule type" value="Genomic_DNA"/>
</dbReference>
<dbReference type="Proteomes" id="UP000255529">
    <property type="component" value="Unassembled WGS sequence"/>
</dbReference>
<evidence type="ECO:0000259" key="1">
    <source>
        <dbReference type="PROSITE" id="PS50853"/>
    </source>
</evidence>
<dbReference type="Gene3D" id="2.60.40.10">
    <property type="entry name" value="Immunoglobulins"/>
    <property type="match status" value="1"/>
</dbReference>
<dbReference type="CDD" id="cd00063">
    <property type="entry name" value="FN3"/>
    <property type="match status" value="1"/>
</dbReference>
<name>A0A380AGQ9_9GAMM</name>
<dbReference type="InterPro" id="IPR003961">
    <property type="entry name" value="FN3_dom"/>
</dbReference>
<dbReference type="InterPro" id="IPR015406">
    <property type="entry name" value="GpJ_CSF"/>
</dbReference>
<dbReference type="Pfam" id="PF00041">
    <property type="entry name" value="fn3"/>
    <property type="match status" value="1"/>
</dbReference>
<dbReference type="InterPro" id="IPR036116">
    <property type="entry name" value="FN3_sf"/>
</dbReference>
<proteinExistence type="predicted"/>
<protein>
    <submittedName>
        <fullName evidence="2">Fibronectin type III domain</fullName>
    </submittedName>
</protein>
<dbReference type="AlphaFoldDB" id="A0A380AGQ9"/>
<evidence type="ECO:0000313" key="2">
    <source>
        <dbReference type="EMBL" id="SUI80771.1"/>
    </source>
</evidence>
<dbReference type="SUPFAM" id="SSF49265">
    <property type="entry name" value="Fibronectin type III"/>
    <property type="match status" value="1"/>
</dbReference>
<accession>A0A380AGQ9</accession>
<dbReference type="Pfam" id="PF09327">
    <property type="entry name" value="Phage_Tail_Tip"/>
    <property type="match status" value="2"/>
</dbReference>
<reference evidence="2 3" key="1">
    <citation type="submission" date="2018-06" db="EMBL/GenBank/DDBJ databases">
        <authorList>
            <consortium name="Pathogen Informatics"/>
            <person name="Doyle S."/>
        </authorList>
    </citation>
    <scope>NUCLEOTIDE SEQUENCE [LARGE SCALE GENOMIC DNA]</scope>
    <source>
        <strain evidence="2 3">NCTC11544</strain>
    </source>
</reference>